<dbReference type="Pfam" id="PF12609">
    <property type="entry name" value="DUF3774"/>
    <property type="match status" value="1"/>
</dbReference>
<dbReference type="PANTHER" id="PTHR33090">
    <property type="entry name" value="DUF3774 DOMAIN PROTEIN-RELATED"/>
    <property type="match status" value="1"/>
</dbReference>
<evidence type="ECO:0000313" key="2">
    <source>
        <dbReference type="EMBL" id="KAF8409379.1"/>
    </source>
</evidence>
<dbReference type="Proteomes" id="UP000655225">
    <property type="component" value="Unassembled WGS sequence"/>
</dbReference>
<proteinExistence type="predicted"/>
<sequence length="87" mass="9787">MSYLSRVWVAASVSVVQGHTDQGFQWNSGLKNLPFNMKTFSSGFRPFSVVLGSDIGFFTGSGREDEKRQHADESLHHVMYLNCWGQS</sequence>
<keyword evidence="3" id="KW-1185">Reference proteome</keyword>
<gene>
    <name evidence="2" type="ORF">HHK36_005454</name>
    <name evidence="1" type="ORF">HHK36_032080</name>
</gene>
<dbReference type="EMBL" id="JABCRI010000423">
    <property type="protein sequence ID" value="KAF8369886.1"/>
    <property type="molecule type" value="Genomic_DNA"/>
</dbReference>
<evidence type="ECO:0000313" key="1">
    <source>
        <dbReference type="EMBL" id="KAF8369886.1"/>
    </source>
</evidence>
<accession>A0A834ZKQ4</accession>
<evidence type="ECO:0000313" key="3">
    <source>
        <dbReference type="Proteomes" id="UP000655225"/>
    </source>
</evidence>
<comment type="caution">
    <text evidence="2">The sequence shown here is derived from an EMBL/GenBank/DDBJ whole genome shotgun (WGS) entry which is preliminary data.</text>
</comment>
<dbReference type="OrthoDB" id="1923904at2759"/>
<protein>
    <submittedName>
        <fullName evidence="2">Uncharacterized protein</fullName>
    </submittedName>
</protein>
<reference evidence="2 3" key="1">
    <citation type="submission" date="2020-04" db="EMBL/GenBank/DDBJ databases">
        <title>Plant Genome Project.</title>
        <authorList>
            <person name="Zhang R.-G."/>
        </authorList>
    </citation>
    <scope>NUCLEOTIDE SEQUENCE [LARGE SCALE GENOMIC DNA]</scope>
    <source>
        <strain evidence="2">YNK0</strain>
        <tissue evidence="2">Leaf</tissue>
    </source>
</reference>
<organism evidence="2 3">
    <name type="scientific">Tetracentron sinense</name>
    <name type="common">Spur-leaf</name>
    <dbReference type="NCBI Taxonomy" id="13715"/>
    <lineage>
        <taxon>Eukaryota</taxon>
        <taxon>Viridiplantae</taxon>
        <taxon>Streptophyta</taxon>
        <taxon>Embryophyta</taxon>
        <taxon>Tracheophyta</taxon>
        <taxon>Spermatophyta</taxon>
        <taxon>Magnoliopsida</taxon>
        <taxon>Trochodendrales</taxon>
        <taxon>Trochodendraceae</taxon>
        <taxon>Tetracentron</taxon>
    </lineage>
</organism>
<dbReference type="AlphaFoldDB" id="A0A834ZKQ4"/>
<dbReference type="InterPro" id="IPR022251">
    <property type="entry name" value="DUF3774_wound-induced"/>
</dbReference>
<name>A0A834ZKQ4_TETSI</name>
<dbReference type="OMA" id="VNSHADH"/>
<dbReference type="EMBL" id="JABCRI010000003">
    <property type="protein sequence ID" value="KAF8409379.1"/>
    <property type="molecule type" value="Genomic_DNA"/>
</dbReference>